<dbReference type="InterPro" id="IPR033926">
    <property type="entry name" value="IPT_NFkappaB"/>
</dbReference>
<feature type="compositionally biased region" description="Polar residues" evidence="3">
    <location>
        <begin position="259"/>
        <end position="273"/>
    </location>
</feature>
<dbReference type="SMART" id="SM00429">
    <property type="entry name" value="IPT"/>
    <property type="match status" value="1"/>
</dbReference>
<evidence type="ECO:0000313" key="5">
    <source>
        <dbReference type="EMBL" id="KAG0123666.1"/>
    </source>
</evidence>
<keyword evidence="2" id="KW-0539">Nucleus</keyword>
<sequence length="1426" mass="157286">MQSVLTVNVERKQLGLCFKCCDVLYSGNNEAGESRFGCRFVINDRLRATRDLLRAVTSELKGHASPICVSSQSPRDGEFRVLQRLQLLKTQHKSCSHTVVNSAPPLPACGPEPYIEIFEQPRQRGMRFRYKCEGRSAGSIPGEHSTENNKTFPSIQILNYFGKVKIRTTLVTKNEPYKPHPHDLVGKDCRDGYYEAEFGPERRVLSFLQNIEVELLITDFELLENLGIQCVKKKDLKESISLRISKKINPFNARVNVSAQSKNGLQGSPTLSRAQKGLGSRSNKTGLPVLASSQFIFGPCPAPHSSPRLRPRSVSFAVSPFRPPAADPALVTVCAVTPLPRSHPPHAVPSPQLPPALLPRETPLSSDVPRIPLSTHRELCGAVDCSRQELLGWERVEEVGGITQNDMTILHPAVLQGITQGCIQRQLGCRVSQIQVKAEELSVPNLFPKDLISVPEEQLHNIDEYDLNVVRLCFQAFLPDEHGNYTIALPPLISNPIYDNTLPQMPFRNVPNHDYLPRGLTSVPAEPREAGAERGSLWDPHGGSVSWCQSSTSWIIPDILNVFGAAAPEESQTPPGRAWLHPTGVANRHEIVWNAMCSLQWRLIHGERQLSIHSYPEGCSPTATVWSLKSEWFGVKPSALSEGAPNTAELRICRVNKNCGSVKGGDEIFLLCDKVQKDDIEVRFVLDNWEAKGSFSQADVHRQVAIVFRTPPFLRDITEPVTVKMQLRRPSDQEVSEPMDFRYLPDEKDPYGNKAKRQRSTLAWQKLIQDCGSNTMERPKVASFPVVTHEGKMIKKEPNLFPSTLVMPAGLGSLSSPSQLYPGCSQLAHTPALAPGKQDGLAPCWLHSPAAPAGLLGSHQHNSFNSEPQPNAPGGSSSLPTFPDSALAWPDEKDSSGFFRTYGSTNGLGAVVVSAAELQNLPGGASSMVGMDTDELSCSSISLEKFSAVLGAASQRQQLQLPQAGSSTGSGAAAFASQPGLSDPGYSFMEQEVLSEPRLSSGHQGGLADGQFYDTDGVHTDELYQSFPFDNFLQSYNPHPSKRHHRGRAGISKHRNHPSRKLPIIPTSPSRRVLVPPAWCQGSPRIRSCLSLEVQAEVVLVDVLGFHGVDEAAAHGQRPPVQHPQRGLLVQLQLLPQGVTKNLLILIILIFDLKKSRFKKTEGINKEQESSGSQGSVTKFSSRQHSSKEMDHFTSHKNCTIIALNFQSITEVLWAFITAILPSSTLKVTSHAQGKERKKQKQVKLRLRTPNNPRDSLQKENRTKSASKGNRSSFGASHRLISLHLWICGPTEQLCLPWLSPASPALLLCWNTRPRQRGHPSPELRCNTTLYRGCLQTSAAPGSPPLTPGLKLEQNSIMLEFNSFNSPSPVGHYNKKKREQNREVGVKLNTQTLKTKGYLENFKAAFKEKEQTRFEATATSSHLHET</sequence>
<feature type="domain" description="RHD" evidence="4">
    <location>
        <begin position="110"/>
        <end position="504"/>
    </location>
</feature>
<dbReference type="InterPro" id="IPR037059">
    <property type="entry name" value="RHD_DNA_bind_dom_sf"/>
</dbReference>
<evidence type="ECO:0000259" key="4">
    <source>
        <dbReference type="PROSITE" id="PS50254"/>
    </source>
</evidence>
<dbReference type="InterPro" id="IPR014756">
    <property type="entry name" value="Ig_E-set"/>
</dbReference>
<protein>
    <recommendedName>
        <fullName evidence="4">RHD domain-containing protein</fullName>
    </recommendedName>
</protein>
<comment type="caution">
    <text evidence="5">The sequence shown here is derived from an EMBL/GenBank/DDBJ whole genome shotgun (WGS) entry which is preliminary data.</text>
</comment>
<feature type="compositionally biased region" description="Polar residues" evidence="3">
    <location>
        <begin position="1170"/>
        <end position="1184"/>
    </location>
</feature>
<dbReference type="CDD" id="cd01177">
    <property type="entry name" value="IPT_NFkappaB"/>
    <property type="match status" value="1"/>
</dbReference>
<dbReference type="Pfam" id="PF00554">
    <property type="entry name" value="RHD_DNA_bind"/>
    <property type="match status" value="2"/>
</dbReference>
<feature type="region of interest" description="Disordered" evidence="3">
    <location>
        <begin position="259"/>
        <end position="283"/>
    </location>
</feature>
<dbReference type="GO" id="GO:0005737">
    <property type="term" value="C:cytoplasm"/>
    <property type="evidence" value="ECO:0007669"/>
    <property type="project" value="InterPro"/>
</dbReference>
<name>A0A835TZD5_9PASS</name>
<dbReference type="GO" id="GO:0000981">
    <property type="term" value="F:DNA-binding transcription factor activity, RNA polymerase II-specific"/>
    <property type="evidence" value="ECO:0007669"/>
    <property type="project" value="TreeGrafter"/>
</dbReference>
<feature type="compositionally biased region" description="Basic residues" evidence="3">
    <location>
        <begin position="1040"/>
        <end position="1060"/>
    </location>
</feature>
<organism evidence="5">
    <name type="scientific">Lamprotornis superbus</name>
    <dbReference type="NCBI Taxonomy" id="245042"/>
    <lineage>
        <taxon>Eukaryota</taxon>
        <taxon>Metazoa</taxon>
        <taxon>Chordata</taxon>
        <taxon>Craniata</taxon>
        <taxon>Vertebrata</taxon>
        <taxon>Euteleostomi</taxon>
        <taxon>Archelosauria</taxon>
        <taxon>Archosauria</taxon>
        <taxon>Dinosauria</taxon>
        <taxon>Saurischia</taxon>
        <taxon>Theropoda</taxon>
        <taxon>Coelurosauria</taxon>
        <taxon>Aves</taxon>
        <taxon>Neognathae</taxon>
        <taxon>Neoaves</taxon>
        <taxon>Telluraves</taxon>
        <taxon>Australaves</taxon>
        <taxon>Passeriformes</taxon>
        <taxon>Sturnidae</taxon>
        <taxon>Lamprotornis</taxon>
    </lineage>
</organism>
<dbReference type="GO" id="GO:0033554">
    <property type="term" value="P:cellular response to stress"/>
    <property type="evidence" value="ECO:0007669"/>
    <property type="project" value="TreeGrafter"/>
</dbReference>
<dbReference type="InterPro" id="IPR008967">
    <property type="entry name" value="p53-like_TF_DNA-bd_sf"/>
</dbReference>
<dbReference type="PANTHER" id="PTHR24169:SF4">
    <property type="entry name" value="PROTO-ONCOGENE C-REL"/>
    <property type="match status" value="1"/>
</dbReference>
<dbReference type="FunFam" id="2.60.40.10:FF:000046">
    <property type="entry name" value="Nuclear factor NF-kappa-B p105 subunit"/>
    <property type="match status" value="1"/>
</dbReference>
<dbReference type="InterPro" id="IPR032397">
    <property type="entry name" value="RHD_dimer"/>
</dbReference>
<dbReference type="GO" id="GO:0005634">
    <property type="term" value="C:nucleus"/>
    <property type="evidence" value="ECO:0007669"/>
    <property type="project" value="UniProtKB-SubCell"/>
</dbReference>
<feature type="region of interest" description="Disordered" evidence="3">
    <location>
        <begin position="1039"/>
        <end position="1067"/>
    </location>
</feature>
<dbReference type="InterPro" id="IPR013783">
    <property type="entry name" value="Ig-like_fold"/>
</dbReference>
<dbReference type="GO" id="GO:0006954">
    <property type="term" value="P:inflammatory response"/>
    <property type="evidence" value="ECO:0007669"/>
    <property type="project" value="TreeGrafter"/>
</dbReference>
<gene>
    <name evidence="6" type="ORF">IHE44_0008771</name>
    <name evidence="5" type="ORF">IHE44_007140</name>
</gene>
<feature type="compositionally biased region" description="Polar residues" evidence="3">
    <location>
        <begin position="859"/>
        <end position="880"/>
    </location>
</feature>
<dbReference type="OrthoDB" id="7881762at2759"/>
<feature type="compositionally biased region" description="Basic residues" evidence="3">
    <location>
        <begin position="1236"/>
        <end position="1247"/>
    </location>
</feature>
<dbReference type="InterPro" id="IPR000451">
    <property type="entry name" value="NFkB/Dor"/>
</dbReference>
<feature type="region of interest" description="Disordered" evidence="3">
    <location>
        <begin position="1228"/>
        <end position="1272"/>
    </location>
</feature>
<evidence type="ECO:0000256" key="1">
    <source>
        <dbReference type="ARBA" id="ARBA00004123"/>
    </source>
</evidence>
<dbReference type="Proteomes" id="UP000618051">
    <property type="component" value="Unassembled WGS sequence"/>
</dbReference>
<dbReference type="GO" id="GO:0000978">
    <property type="term" value="F:RNA polymerase II cis-regulatory region sequence-specific DNA binding"/>
    <property type="evidence" value="ECO:0007669"/>
    <property type="project" value="TreeGrafter"/>
</dbReference>
<reference evidence="6" key="3">
    <citation type="submission" date="2022-01" db="EMBL/GenBank/DDBJ databases">
        <authorList>
            <person name="Rubenstein D.R."/>
        </authorList>
    </citation>
    <scope>NUCLEOTIDE SEQUENCE</scope>
    <source>
        <strain evidence="6">SS15</strain>
        <tissue evidence="6">Liver</tissue>
    </source>
</reference>
<dbReference type="GO" id="GO:0038061">
    <property type="term" value="P:non-canonical NF-kappaB signal transduction"/>
    <property type="evidence" value="ECO:0007669"/>
    <property type="project" value="TreeGrafter"/>
</dbReference>
<accession>A0A835TZD5</accession>
<evidence type="ECO:0000256" key="2">
    <source>
        <dbReference type="ARBA" id="ARBA00023242"/>
    </source>
</evidence>
<feature type="region of interest" description="Disordered" evidence="3">
    <location>
        <begin position="856"/>
        <end position="887"/>
    </location>
</feature>
<dbReference type="InterPro" id="IPR011539">
    <property type="entry name" value="RHD_DNA_bind_dom"/>
</dbReference>
<feature type="region of interest" description="Disordered" evidence="3">
    <location>
        <begin position="1163"/>
        <end position="1191"/>
    </location>
</feature>
<dbReference type="Gene3D" id="2.60.40.340">
    <property type="entry name" value="Rel homology domain (RHD), DNA-binding domain"/>
    <property type="match status" value="2"/>
</dbReference>
<dbReference type="PROSITE" id="PS01204">
    <property type="entry name" value="REL_1"/>
    <property type="match status" value="1"/>
</dbReference>
<dbReference type="GO" id="GO:0034097">
    <property type="term" value="P:response to cytokine"/>
    <property type="evidence" value="ECO:0007669"/>
    <property type="project" value="TreeGrafter"/>
</dbReference>
<dbReference type="EMBL" id="JADDUC020000003">
    <property type="protein sequence ID" value="KAI1240354.1"/>
    <property type="molecule type" value="Genomic_DNA"/>
</dbReference>
<dbReference type="Pfam" id="PF16179">
    <property type="entry name" value="RHD_dimer"/>
    <property type="match status" value="1"/>
</dbReference>
<comment type="subcellular location">
    <subcellularLocation>
        <location evidence="1">Nucleus</location>
    </subcellularLocation>
</comment>
<reference evidence="5" key="1">
    <citation type="submission" date="2020-10" db="EMBL/GenBank/DDBJ databases">
        <title>Feather gene expression reveals the developmental basis of iridescence in African starlings.</title>
        <authorList>
            <person name="Rubenstein D.R."/>
        </authorList>
    </citation>
    <scope>NUCLEOTIDE SEQUENCE</scope>
    <source>
        <strain evidence="5">SS15</strain>
        <tissue evidence="5">Liver</tissue>
    </source>
</reference>
<evidence type="ECO:0000313" key="7">
    <source>
        <dbReference type="Proteomes" id="UP000618051"/>
    </source>
</evidence>
<dbReference type="PROSITE" id="PS50254">
    <property type="entry name" value="REL_2"/>
    <property type="match status" value="1"/>
</dbReference>
<proteinExistence type="predicted"/>
<dbReference type="InterPro" id="IPR002909">
    <property type="entry name" value="IPT_dom"/>
</dbReference>
<dbReference type="InterPro" id="IPR030492">
    <property type="entry name" value="RHD_CS"/>
</dbReference>
<dbReference type="SUPFAM" id="SSF81296">
    <property type="entry name" value="E set domains"/>
    <property type="match status" value="1"/>
</dbReference>
<dbReference type="PANTHER" id="PTHR24169">
    <property type="entry name" value="NUCLEAR FACTOR NF-KAPPA-B PROTEIN"/>
    <property type="match status" value="1"/>
</dbReference>
<keyword evidence="7" id="KW-1185">Reference proteome</keyword>
<reference evidence="6 7" key="2">
    <citation type="journal article" date="2021" name="J. Hered.">
        <title>Feather Gene Expression Elucidates the Developmental Basis of Plumage Iridescence in African Starlings.</title>
        <authorList>
            <person name="Rubenstein D.R."/>
            <person name="Corvelo A."/>
            <person name="MacManes M.D."/>
            <person name="Maia R."/>
            <person name="Narzisi G."/>
            <person name="Rousaki A."/>
            <person name="Vandenabeele P."/>
            <person name="Shawkey M.D."/>
            <person name="Solomon J."/>
        </authorList>
    </citation>
    <scope>NUCLEOTIDE SEQUENCE [LARGE SCALE GENOMIC DNA]</scope>
    <source>
        <strain evidence="6">SS15</strain>
    </source>
</reference>
<dbReference type="GO" id="GO:0045087">
    <property type="term" value="P:innate immune response"/>
    <property type="evidence" value="ECO:0007669"/>
    <property type="project" value="TreeGrafter"/>
</dbReference>
<evidence type="ECO:0000256" key="3">
    <source>
        <dbReference type="SAM" id="MobiDB-lite"/>
    </source>
</evidence>
<dbReference type="GO" id="GO:0045944">
    <property type="term" value="P:positive regulation of transcription by RNA polymerase II"/>
    <property type="evidence" value="ECO:0007669"/>
    <property type="project" value="TreeGrafter"/>
</dbReference>
<dbReference type="EMBL" id="JADDUC010000027">
    <property type="protein sequence ID" value="KAG0123666.1"/>
    <property type="molecule type" value="Genomic_DNA"/>
</dbReference>
<dbReference type="Gene3D" id="2.60.40.10">
    <property type="entry name" value="Immunoglobulins"/>
    <property type="match status" value="1"/>
</dbReference>
<dbReference type="GO" id="GO:0007249">
    <property type="term" value="P:canonical NF-kappaB signal transduction"/>
    <property type="evidence" value="ECO:0007669"/>
    <property type="project" value="TreeGrafter"/>
</dbReference>
<dbReference type="SUPFAM" id="SSF49417">
    <property type="entry name" value="p53-like transcription factors"/>
    <property type="match status" value="2"/>
</dbReference>
<evidence type="ECO:0000313" key="6">
    <source>
        <dbReference type="EMBL" id="KAI1240354.1"/>
    </source>
</evidence>